<dbReference type="Proteomes" id="UP000298324">
    <property type="component" value="Unassembled WGS sequence"/>
</dbReference>
<organism evidence="10 11">
    <name type="scientific">Pelotomaculum schinkii</name>
    <dbReference type="NCBI Taxonomy" id="78350"/>
    <lineage>
        <taxon>Bacteria</taxon>
        <taxon>Bacillati</taxon>
        <taxon>Bacillota</taxon>
        <taxon>Clostridia</taxon>
        <taxon>Eubacteriales</taxon>
        <taxon>Desulfotomaculaceae</taxon>
        <taxon>Pelotomaculum</taxon>
    </lineage>
</organism>
<reference evidence="10 11" key="1">
    <citation type="journal article" date="2018" name="Environ. Microbiol.">
        <title>Novel energy conservation strategies and behaviour of Pelotomaculum schinkii driving syntrophic propionate catabolism.</title>
        <authorList>
            <person name="Hidalgo-Ahumada C.A.P."/>
            <person name="Nobu M.K."/>
            <person name="Narihiro T."/>
            <person name="Tamaki H."/>
            <person name="Liu W.T."/>
            <person name="Kamagata Y."/>
            <person name="Stams A.J.M."/>
            <person name="Imachi H."/>
            <person name="Sousa D.Z."/>
        </authorList>
    </citation>
    <scope>NUCLEOTIDE SEQUENCE [LARGE SCALE GENOMIC DNA]</scope>
    <source>
        <strain evidence="10 11">HH</strain>
    </source>
</reference>
<dbReference type="GO" id="GO:0030151">
    <property type="term" value="F:molybdenum ion binding"/>
    <property type="evidence" value="ECO:0007669"/>
    <property type="project" value="TreeGrafter"/>
</dbReference>
<evidence type="ECO:0000256" key="1">
    <source>
        <dbReference type="ARBA" id="ARBA00001966"/>
    </source>
</evidence>
<dbReference type="Gene3D" id="2.20.25.90">
    <property type="entry name" value="ADC-like domains"/>
    <property type="match status" value="1"/>
</dbReference>
<name>A0A4Y7R9A0_9FIRM</name>
<evidence type="ECO:0000256" key="4">
    <source>
        <dbReference type="ARBA" id="ARBA00022485"/>
    </source>
</evidence>
<comment type="similarity">
    <text evidence="3">Belongs to the prokaryotic molybdopterin-containing oxidoreductase family.</text>
</comment>
<protein>
    <submittedName>
        <fullName evidence="10">Formate dehydrogenase subunit alpha</fullName>
        <ecNumber evidence="10">1.17.1.9</ecNumber>
    </submittedName>
</protein>
<keyword evidence="4" id="KW-0004">4Fe-4S</keyword>
<dbReference type="InterPro" id="IPR006311">
    <property type="entry name" value="TAT_signal"/>
</dbReference>
<evidence type="ECO:0000256" key="6">
    <source>
        <dbReference type="ARBA" id="ARBA00023002"/>
    </source>
</evidence>
<dbReference type="EMBL" id="QFGA01000002">
    <property type="protein sequence ID" value="TEB05220.1"/>
    <property type="molecule type" value="Genomic_DNA"/>
</dbReference>
<dbReference type="GO" id="GO:0008863">
    <property type="term" value="F:formate dehydrogenase (NAD+) activity"/>
    <property type="evidence" value="ECO:0007669"/>
    <property type="project" value="UniProtKB-EC"/>
</dbReference>
<dbReference type="GO" id="GO:0009055">
    <property type="term" value="F:electron transfer activity"/>
    <property type="evidence" value="ECO:0007669"/>
    <property type="project" value="TreeGrafter"/>
</dbReference>
<dbReference type="AlphaFoldDB" id="A0A4Y7R9A0"/>
<dbReference type="Pfam" id="PF04879">
    <property type="entry name" value="Molybdop_Fe4S4"/>
    <property type="match status" value="1"/>
</dbReference>
<dbReference type="InterPro" id="IPR006963">
    <property type="entry name" value="Mopterin_OxRdtase_4Fe-4S_dom"/>
</dbReference>
<keyword evidence="7" id="KW-0408">Iron</keyword>
<sequence>MKKYISRRDFFKYLGVGAAGATLSGATLFGGVGAKPALAGENLPSFELGTFKLKKTKETASGCPYCGCGCSTIVYSENDKVVFIEGDPDSPINEGALCPKGAALPDIHNFVNKKRQRVLNPNRLTEVLYRAPGSNQWEVKDWDWAMPEIAKRVKKTRDEHFEEKDANGVTVNRTMAICQMGSANINNEEDYLINKLMRGALGVVDLDHCARL</sequence>
<evidence type="ECO:0000256" key="8">
    <source>
        <dbReference type="ARBA" id="ARBA00023014"/>
    </source>
</evidence>
<dbReference type="PANTHER" id="PTHR43598:SF1">
    <property type="entry name" value="FORMATE DEHYDROGENASE-O MAJOR SUBUNIT"/>
    <property type="match status" value="1"/>
</dbReference>
<accession>A0A4Y7R9A0</accession>
<evidence type="ECO:0000256" key="7">
    <source>
        <dbReference type="ARBA" id="ARBA00023004"/>
    </source>
</evidence>
<dbReference type="GO" id="GO:0030313">
    <property type="term" value="C:cell envelope"/>
    <property type="evidence" value="ECO:0007669"/>
    <property type="project" value="UniProtKB-SubCell"/>
</dbReference>
<proteinExistence type="inferred from homology"/>
<feature type="domain" description="4Fe-4S Mo/W bis-MGD-type" evidence="9">
    <location>
        <begin position="56"/>
        <end position="112"/>
    </location>
</feature>
<dbReference type="SUPFAM" id="SSF53706">
    <property type="entry name" value="Formate dehydrogenase/DMSO reductase, domains 1-3"/>
    <property type="match status" value="1"/>
</dbReference>
<dbReference type="PANTHER" id="PTHR43598">
    <property type="entry name" value="TUNGSTEN-CONTAINING FORMYLMETHANOFURAN DEHYDROGENASE 2 SUBUNIT B"/>
    <property type="match status" value="1"/>
</dbReference>
<dbReference type="GO" id="GO:0051539">
    <property type="term" value="F:4 iron, 4 sulfur cluster binding"/>
    <property type="evidence" value="ECO:0007669"/>
    <property type="project" value="UniProtKB-KW"/>
</dbReference>
<comment type="caution">
    <text evidence="10">The sequence shown here is derived from an EMBL/GenBank/DDBJ whole genome shotgun (WGS) entry which is preliminary data.</text>
</comment>
<dbReference type="Gene3D" id="3.40.50.740">
    <property type="match status" value="1"/>
</dbReference>
<dbReference type="PROSITE" id="PS51669">
    <property type="entry name" value="4FE4S_MOW_BIS_MGD"/>
    <property type="match status" value="1"/>
</dbReference>
<comment type="subcellular location">
    <subcellularLocation>
        <location evidence="2">Cell envelope</location>
    </subcellularLocation>
</comment>
<dbReference type="SMART" id="SM00926">
    <property type="entry name" value="Molybdop_Fe4S4"/>
    <property type="match status" value="1"/>
</dbReference>
<keyword evidence="5" id="KW-0479">Metal-binding</keyword>
<evidence type="ECO:0000313" key="10">
    <source>
        <dbReference type="EMBL" id="TEB05220.1"/>
    </source>
</evidence>
<dbReference type="EC" id="1.17.1.9" evidence="10"/>
<evidence type="ECO:0000256" key="3">
    <source>
        <dbReference type="ARBA" id="ARBA00010312"/>
    </source>
</evidence>
<keyword evidence="11" id="KW-1185">Reference proteome</keyword>
<evidence type="ECO:0000256" key="2">
    <source>
        <dbReference type="ARBA" id="ARBA00004196"/>
    </source>
</evidence>
<evidence type="ECO:0000259" key="9">
    <source>
        <dbReference type="PROSITE" id="PS51669"/>
    </source>
</evidence>
<evidence type="ECO:0000256" key="5">
    <source>
        <dbReference type="ARBA" id="ARBA00022723"/>
    </source>
</evidence>
<evidence type="ECO:0000313" key="11">
    <source>
        <dbReference type="Proteomes" id="UP000298324"/>
    </source>
</evidence>
<keyword evidence="6 10" id="KW-0560">Oxidoreductase</keyword>
<dbReference type="PROSITE" id="PS51318">
    <property type="entry name" value="TAT"/>
    <property type="match status" value="1"/>
</dbReference>
<gene>
    <name evidence="10" type="primary">fdhA_2</name>
    <name evidence="10" type="ORF">Psch_02261</name>
</gene>
<comment type="cofactor">
    <cofactor evidence="1">
        <name>[4Fe-4S] cluster</name>
        <dbReference type="ChEBI" id="CHEBI:49883"/>
    </cofactor>
</comment>
<dbReference type="GO" id="GO:0009061">
    <property type="term" value="P:anaerobic respiration"/>
    <property type="evidence" value="ECO:0007669"/>
    <property type="project" value="TreeGrafter"/>
</dbReference>
<keyword evidence="8" id="KW-0411">Iron-sulfur</keyword>